<feature type="compositionally biased region" description="Pro residues" evidence="1">
    <location>
        <begin position="121"/>
        <end position="134"/>
    </location>
</feature>
<dbReference type="AlphaFoldDB" id="A0A811RDT2"/>
<organism evidence="2 3">
    <name type="scientific">Miscanthus lutarioriparius</name>
    <dbReference type="NCBI Taxonomy" id="422564"/>
    <lineage>
        <taxon>Eukaryota</taxon>
        <taxon>Viridiplantae</taxon>
        <taxon>Streptophyta</taxon>
        <taxon>Embryophyta</taxon>
        <taxon>Tracheophyta</taxon>
        <taxon>Spermatophyta</taxon>
        <taxon>Magnoliopsida</taxon>
        <taxon>Liliopsida</taxon>
        <taxon>Poales</taxon>
        <taxon>Poaceae</taxon>
        <taxon>PACMAD clade</taxon>
        <taxon>Panicoideae</taxon>
        <taxon>Andropogonodae</taxon>
        <taxon>Andropogoneae</taxon>
        <taxon>Saccharinae</taxon>
        <taxon>Miscanthus</taxon>
    </lineage>
</organism>
<keyword evidence="3" id="KW-1185">Reference proteome</keyword>
<dbReference type="EMBL" id="CAJGYO010000014">
    <property type="protein sequence ID" value="CAD6268426.1"/>
    <property type="molecule type" value="Genomic_DNA"/>
</dbReference>
<comment type="caution">
    <text evidence="2">The sequence shown here is derived from an EMBL/GenBank/DDBJ whole genome shotgun (WGS) entry which is preliminary data.</text>
</comment>
<dbReference type="Proteomes" id="UP000604825">
    <property type="component" value="Unassembled WGS sequence"/>
</dbReference>
<proteinExistence type="predicted"/>
<gene>
    <name evidence="2" type="ORF">NCGR_LOCUS51731</name>
</gene>
<evidence type="ECO:0000256" key="1">
    <source>
        <dbReference type="SAM" id="MobiDB-lite"/>
    </source>
</evidence>
<feature type="compositionally biased region" description="Low complexity" evidence="1">
    <location>
        <begin position="135"/>
        <end position="148"/>
    </location>
</feature>
<name>A0A811RDT2_9POAL</name>
<reference evidence="2" key="1">
    <citation type="submission" date="2020-10" db="EMBL/GenBank/DDBJ databases">
        <authorList>
            <person name="Han B."/>
            <person name="Lu T."/>
            <person name="Zhao Q."/>
            <person name="Huang X."/>
            <person name="Zhao Y."/>
        </authorList>
    </citation>
    <scope>NUCLEOTIDE SEQUENCE</scope>
</reference>
<evidence type="ECO:0000313" key="2">
    <source>
        <dbReference type="EMBL" id="CAD6268426.1"/>
    </source>
</evidence>
<evidence type="ECO:0000313" key="3">
    <source>
        <dbReference type="Proteomes" id="UP000604825"/>
    </source>
</evidence>
<feature type="region of interest" description="Disordered" evidence="1">
    <location>
        <begin position="79"/>
        <end position="194"/>
    </location>
</feature>
<protein>
    <submittedName>
        <fullName evidence="2">Uncharacterized protein</fullName>
    </submittedName>
</protein>
<accession>A0A811RDT2</accession>
<sequence>MILEGEVSIAKRLDFNVHSDVESVAPDIPAQECTTPHKSFSIPLCGGPCAAISMDNVAGMTGGGQEGASPCAVDAAGMTGEGGQEGGPCTAVPSDDGAGMIGEGCQEENLLPSQDNSSPMVSPPAAPRPPPQPCPRSAARPSPALPASVLEGEGGGGTRKKKNEEEGRRRRKKKEKEGEEEGRRRTRAAGRAPPPALAAVVAMVAFSRPLVSVKALEGDMVTDTPGIALPPVFGAPLLWHFIYPQNGVDGGATDGGGEEAAKVKAAGKAWYKTMISDSDYTEFENFTKWLGMTQ</sequence>